<dbReference type="EMBL" id="CADCTI010000109">
    <property type="protein sequence ID" value="CAA9234952.1"/>
    <property type="molecule type" value="Genomic_DNA"/>
</dbReference>
<keyword evidence="1" id="KW-1133">Transmembrane helix</keyword>
<feature type="transmembrane region" description="Helical" evidence="1">
    <location>
        <begin position="156"/>
        <end position="174"/>
    </location>
</feature>
<name>A0A6J4HVA4_9ACTN</name>
<keyword evidence="1" id="KW-0472">Membrane</keyword>
<gene>
    <name evidence="2" type="ORF">AVDCRST_MAG57-1226</name>
</gene>
<feature type="transmembrane region" description="Helical" evidence="1">
    <location>
        <begin position="290"/>
        <end position="316"/>
    </location>
</feature>
<accession>A0A6J4HVA4</accession>
<sequence>MPSPAVPAAPAPGAALPAAGSLRPGFSQPIALVRRLRLAYLTPGAAGRTTGQIELRWIYGAWLGAFLLKMLGSTWDVSWHFRWLRDDLAPPHLLNSAGTAVVVGLVVFSTYTGYGVDRRALRLMQWGIGVFLLAVPIDILNHRINGLDITSWSPSHALLYVGTAVMLAGAISGWWRSAAPGRARDVVALGLWLFFVENALFPNQHQEYGVVSLRAYEAGRTTAEPQLLDFAAAQGQSPAMFMLPVPSWVHPAWLICAGLLSLVVARKVIGLRWTATTLTATYLAYRAVMWLALVGMGFPASVLPLVLLVGAVLVDVAVTRRVPGWLAGPVVVAAVYAAARLQDAMGLLPPWNWESVLPVAAGLALLWAAVDRATGSSRPAPGESSRTPETASV</sequence>
<feature type="transmembrane region" description="Helical" evidence="1">
    <location>
        <begin position="186"/>
        <end position="203"/>
    </location>
</feature>
<protein>
    <submittedName>
        <fullName evidence="2">Uncharacterized protein</fullName>
    </submittedName>
</protein>
<reference evidence="2" key="1">
    <citation type="submission" date="2020-02" db="EMBL/GenBank/DDBJ databases">
        <authorList>
            <person name="Meier V. D."/>
        </authorList>
    </citation>
    <scope>NUCLEOTIDE SEQUENCE</scope>
    <source>
        <strain evidence="2">AVDCRST_MAG57</strain>
    </source>
</reference>
<feature type="transmembrane region" description="Helical" evidence="1">
    <location>
        <begin position="322"/>
        <end position="339"/>
    </location>
</feature>
<organism evidence="2">
    <name type="scientific">uncultured Blastococcus sp</name>
    <dbReference type="NCBI Taxonomy" id="217144"/>
    <lineage>
        <taxon>Bacteria</taxon>
        <taxon>Bacillati</taxon>
        <taxon>Actinomycetota</taxon>
        <taxon>Actinomycetes</taxon>
        <taxon>Geodermatophilales</taxon>
        <taxon>Geodermatophilaceae</taxon>
        <taxon>Blastococcus</taxon>
        <taxon>environmental samples</taxon>
    </lineage>
</organism>
<proteinExistence type="predicted"/>
<evidence type="ECO:0000313" key="2">
    <source>
        <dbReference type="EMBL" id="CAA9234952.1"/>
    </source>
</evidence>
<feature type="transmembrane region" description="Helical" evidence="1">
    <location>
        <begin position="248"/>
        <end position="269"/>
    </location>
</feature>
<feature type="transmembrane region" description="Helical" evidence="1">
    <location>
        <begin position="126"/>
        <end position="144"/>
    </location>
</feature>
<dbReference type="AlphaFoldDB" id="A0A6J4HVA4"/>
<evidence type="ECO:0000256" key="1">
    <source>
        <dbReference type="SAM" id="Phobius"/>
    </source>
</evidence>
<keyword evidence="1" id="KW-0812">Transmembrane</keyword>
<feature type="transmembrane region" description="Helical" evidence="1">
    <location>
        <begin position="95"/>
        <end position="114"/>
    </location>
</feature>
<feature type="transmembrane region" description="Helical" evidence="1">
    <location>
        <begin position="57"/>
        <end position="75"/>
    </location>
</feature>